<evidence type="ECO:0000256" key="13">
    <source>
        <dbReference type="RuleBase" id="RU000584"/>
    </source>
</evidence>
<evidence type="ECO:0000256" key="5">
    <source>
        <dbReference type="ARBA" id="ARBA00023002"/>
    </source>
</evidence>
<dbReference type="UniPathway" id="UPA00251">
    <property type="reaction ID" value="UER00316"/>
</dbReference>
<name>A0A4Y9JCC7_9STRE</name>
<evidence type="ECO:0000313" key="17">
    <source>
        <dbReference type="EMBL" id="TFU98670.1"/>
    </source>
</evidence>
<dbReference type="InterPro" id="IPR036343">
    <property type="entry name" value="GluRdtase_N_sf"/>
</dbReference>
<dbReference type="PIRSF" id="PIRSF000445">
    <property type="entry name" value="4pyrrol_synth_GluRdtase"/>
    <property type="match status" value="1"/>
</dbReference>
<evidence type="ECO:0000259" key="15">
    <source>
        <dbReference type="Pfam" id="PF01488"/>
    </source>
</evidence>
<dbReference type="EC" id="1.2.1.70" evidence="3 8"/>
<dbReference type="InterPro" id="IPR015896">
    <property type="entry name" value="4pyrrol_synth_GluRdtase_dimer"/>
</dbReference>
<gene>
    <name evidence="8" type="primary">hemA</name>
    <name evidence="17" type="ORF">E4T82_02605</name>
</gene>
<comment type="subunit">
    <text evidence="8">Homodimer.</text>
</comment>
<feature type="binding site" evidence="8 10">
    <location>
        <begin position="114"/>
        <end position="116"/>
    </location>
    <ligand>
        <name>substrate</name>
    </ligand>
</feature>
<dbReference type="HAMAP" id="MF_00087">
    <property type="entry name" value="Glu_tRNA_reductase"/>
    <property type="match status" value="1"/>
</dbReference>
<evidence type="ECO:0000256" key="4">
    <source>
        <dbReference type="ARBA" id="ARBA00022857"/>
    </source>
</evidence>
<evidence type="ECO:0000259" key="14">
    <source>
        <dbReference type="Pfam" id="PF00745"/>
    </source>
</evidence>
<comment type="similarity">
    <text evidence="2 8 13">Belongs to the glutamyl-tRNA reductase family.</text>
</comment>
<evidence type="ECO:0000256" key="1">
    <source>
        <dbReference type="ARBA" id="ARBA00005059"/>
    </source>
</evidence>
<dbReference type="PANTHER" id="PTHR43013:SF1">
    <property type="entry name" value="GLUTAMYL-TRNA REDUCTASE"/>
    <property type="match status" value="1"/>
</dbReference>
<feature type="domain" description="Tetrapyrrole biosynthesis glutamyl-tRNA reductase dimerisation" evidence="14">
    <location>
        <begin position="312"/>
        <end position="407"/>
    </location>
</feature>
<dbReference type="InterPro" id="IPR015895">
    <property type="entry name" value="4pyrrol_synth_GluRdtase_N"/>
</dbReference>
<keyword evidence="6 8" id="KW-0627">Porphyrin biosynthesis</keyword>
<feature type="binding site" evidence="8 10">
    <location>
        <position position="109"/>
    </location>
    <ligand>
        <name>substrate</name>
    </ligand>
</feature>
<dbReference type="FunFam" id="3.30.460.30:FF:000001">
    <property type="entry name" value="Glutamyl-tRNA reductase"/>
    <property type="match status" value="1"/>
</dbReference>
<evidence type="ECO:0000256" key="12">
    <source>
        <dbReference type="PIRSR" id="PIRSR000445-4"/>
    </source>
</evidence>
<comment type="domain">
    <text evidence="8">Possesses an unusual extended V-shaped dimeric structure with each monomer consisting of three distinct domains arranged along a curved 'spinal' alpha-helix. The N-terminal catalytic domain specifically recognizes the glutamate moiety of the substrate. The second domain is the NADPH-binding domain, and the third C-terminal domain is responsible for dimerization.</text>
</comment>
<evidence type="ECO:0000256" key="2">
    <source>
        <dbReference type="ARBA" id="ARBA00005916"/>
    </source>
</evidence>
<evidence type="ECO:0000256" key="11">
    <source>
        <dbReference type="PIRSR" id="PIRSR000445-3"/>
    </source>
</evidence>
<dbReference type="Pfam" id="PF05201">
    <property type="entry name" value="GlutR_N"/>
    <property type="match status" value="1"/>
</dbReference>
<evidence type="ECO:0000256" key="8">
    <source>
        <dbReference type="HAMAP-Rule" id="MF_00087"/>
    </source>
</evidence>
<feature type="binding site" evidence="8 10">
    <location>
        <position position="120"/>
    </location>
    <ligand>
        <name>substrate</name>
    </ligand>
</feature>
<dbReference type="GO" id="GO:0019353">
    <property type="term" value="P:protoporphyrinogen IX biosynthetic process from glutamate"/>
    <property type="evidence" value="ECO:0007669"/>
    <property type="project" value="TreeGrafter"/>
</dbReference>
<dbReference type="InterPro" id="IPR000343">
    <property type="entry name" value="4pyrrol_synth_GluRdtase"/>
</dbReference>
<reference evidence="17 18" key="1">
    <citation type="submission" date="2019-03" db="EMBL/GenBank/DDBJ databases">
        <title>Diversity of the mouse oral microbiome.</title>
        <authorList>
            <person name="Joseph S."/>
            <person name="Aduse-Opoku J."/>
            <person name="Curtis M."/>
            <person name="Wade W."/>
            <person name="Hashim A."/>
        </authorList>
    </citation>
    <scope>NUCLEOTIDE SEQUENCE [LARGE SCALE GENOMIC DNA]</scope>
    <source>
        <strain evidence="17 18">WM131</strain>
    </source>
</reference>
<evidence type="ECO:0000256" key="6">
    <source>
        <dbReference type="ARBA" id="ARBA00023244"/>
    </source>
</evidence>
<dbReference type="Pfam" id="PF01488">
    <property type="entry name" value="Shikimate_DH"/>
    <property type="match status" value="1"/>
</dbReference>
<evidence type="ECO:0000256" key="7">
    <source>
        <dbReference type="ARBA" id="ARBA00047464"/>
    </source>
</evidence>
<organism evidence="17 18">
    <name type="scientific">Streptococcus cuniculi</name>
    <dbReference type="NCBI Taxonomy" id="1432788"/>
    <lineage>
        <taxon>Bacteria</taxon>
        <taxon>Bacillati</taxon>
        <taxon>Bacillota</taxon>
        <taxon>Bacilli</taxon>
        <taxon>Lactobacillales</taxon>
        <taxon>Streptococcaceae</taxon>
        <taxon>Streptococcus</taxon>
    </lineage>
</organism>
<dbReference type="Proteomes" id="UP000297253">
    <property type="component" value="Unassembled WGS sequence"/>
</dbReference>
<comment type="miscellaneous">
    <text evidence="8">During catalysis, the active site Cys acts as a nucleophile attacking the alpha-carbonyl group of tRNA-bound glutamate with the formation of a thioester intermediate between enzyme and glutamate, and the concomitant release of tRNA(Glu). The thioester intermediate is finally reduced by direct hydride transfer from NADPH, to form the product GSA.</text>
</comment>
<evidence type="ECO:0000256" key="3">
    <source>
        <dbReference type="ARBA" id="ARBA00012970"/>
    </source>
</evidence>
<dbReference type="OrthoDB" id="110209at2"/>
<evidence type="ECO:0000256" key="9">
    <source>
        <dbReference type="PIRSR" id="PIRSR000445-1"/>
    </source>
</evidence>
<dbReference type="RefSeq" id="WP_135181336.1">
    <property type="nucleotide sequence ID" value="NZ_JADGKZ010000002.1"/>
</dbReference>
<comment type="caution">
    <text evidence="17">The sequence shown here is derived from an EMBL/GenBank/DDBJ whole genome shotgun (WGS) entry which is preliminary data.</text>
</comment>
<sequence length="419" mass="47892">MYLLYVGLTHKETPLSVLEKLHFSDEHIEESLKRLYREKSILEDVIVSTCNRTELYLVVDQLHTGRYYAKHFLADCFGVAAEEIEPYLVFKEAEEVLRHLLRVSIGLESKILGETQILGQLKTAFQTAKEAGTTGIILNEVSRQVLTFAKRMHEEYRINARPISISLTAMQQLDLLDFDYEHKSIAIIGLGEIGQLVTKYALQKPFSSILLVNRTVEKAQPFLGDERVSAHAWEQLVDVAGQADVIFSAVKTGEYILFPSMLKKEAIAFDLCLPRTIHPSPDLQLYTIENLTNQLEIYRAEREEIAEKIAAEVDVELFKFDEWKKQLGIVPLIRELRERSLEAQASSLKSLKRKLPNMTAREEKQISKHMKSVVNQILKEPILQLKEMSIGENSHYDIALICKIFGLEQGKEGLENDHN</sequence>
<dbReference type="EMBL" id="SPPD01000002">
    <property type="protein sequence ID" value="TFU98670.1"/>
    <property type="molecule type" value="Genomic_DNA"/>
</dbReference>
<keyword evidence="4 8" id="KW-0521">NADP</keyword>
<comment type="pathway">
    <text evidence="1 8 13">Porphyrin-containing compound metabolism; protoporphyrin-IX biosynthesis; 5-aminolevulinate from L-glutamyl-tRNA(Glu): step 1/2.</text>
</comment>
<feature type="active site" description="Nucleophile" evidence="8 9">
    <location>
        <position position="50"/>
    </location>
</feature>
<dbReference type="InterPro" id="IPR006151">
    <property type="entry name" value="Shikm_DH/Glu-tRNA_Rdtase"/>
</dbReference>
<dbReference type="InterPro" id="IPR036291">
    <property type="entry name" value="NAD(P)-bd_dom_sf"/>
</dbReference>
<dbReference type="GO" id="GO:0008883">
    <property type="term" value="F:glutamyl-tRNA reductase activity"/>
    <property type="evidence" value="ECO:0007669"/>
    <property type="project" value="UniProtKB-UniRule"/>
</dbReference>
<dbReference type="NCBIfam" id="TIGR01035">
    <property type="entry name" value="hemA"/>
    <property type="match status" value="1"/>
</dbReference>
<dbReference type="AlphaFoldDB" id="A0A4Y9JCC7"/>
<dbReference type="SUPFAM" id="SSF51735">
    <property type="entry name" value="NAD(P)-binding Rossmann-fold domains"/>
    <property type="match status" value="1"/>
</dbReference>
<protein>
    <recommendedName>
        <fullName evidence="3 8">Glutamyl-tRNA reductase</fullName>
        <shortName evidence="8">GluTR</shortName>
        <ecNumber evidence="3 8">1.2.1.70</ecNumber>
    </recommendedName>
</protein>
<evidence type="ECO:0000259" key="16">
    <source>
        <dbReference type="Pfam" id="PF05201"/>
    </source>
</evidence>
<feature type="binding site" evidence="8 11">
    <location>
        <begin position="189"/>
        <end position="194"/>
    </location>
    <ligand>
        <name>NADP(+)</name>
        <dbReference type="ChEBI" id="CHEBI:58349"/>
    </ligand>
</feature>
<dbReference type="SUPFAM" id="SSF69742">
    <property type="entry name" value="Glutamyl tRNA-reductase catalytic, N-terminal domain"/>
    <property type="match status" value="1"/>
</dbReference>
<dbReference type="InterPro" id="IPR036453">
    <property type="entry name" value="GluRdtase_dimer_dom_sf"/>
</dbReference>
<dbReference type="Gene3D" id="3.40.50.720">
    <property type="entry name" value="NAD(P)-binding Rossmann-like Domain"/>
    <property type="match status" value="1"/>
</dbReference>
<dbReference type="Gene3D" id="3.30.460.30">
    <property type="entry name" value="Glutamyl-tRNA reductase, N-terminal domain"/>
    <property type="match status" value="1"/>
</dbReference>
<feature type="domain" description="Glutamyl-tRNA reductase N-terminal" evidence="16">
    <location>
        <begin position="6"/>
        <end position="155"/>
    </location>
</feature>
<evidence type="ECO:0000256" key="10">
    <source>
        <dbReference type="PIRSR" id="PIRSR000445-2"/>
    </source>
</evidence>
<evidence type="ECO:0000313" key="18">
    <source>
        <dbReference type="Proteomes" id="UP000297253"/>
    </source>
</evidence>
<comment type="catalytic activity">
    <reaction evidence="7 8 13">
        <text>(S)-4-amino-5-oxopentanoate + tRNA(Glu) + NADP(+) = L-glutamyl-tRNA(Glu) + NADPH + H(+)</text>
        <dbReference type="Rhea" id="RHEA:12344"/>
        <dbReference type="Rhea" id="RHEA-COMP:9663"/>
        <dbReference type="Rhea" id="RHEA-COMP:9680"/>
        <dbReference type="ChEBI" id="CHEBI:15378"/>
        <dbReference type="ChEBI" id="CHEBI:57501"/>
        <dbReference type="ChEBI" id="CHEBI:57783"/>
        <dbReference type="ChEBI" id="CHEBI:58349"/>
        <dbReference type="ChEBI" id="CHEBI:78442"/>
        <dbReference type="ChEBI" id="CHEBI:78520"/>
        <dbReference type="EC" id="1.2.1.70"/>
    </reaction>
</comment>
<feature type="binding site" evidence="8 10">
    <location>
        <begin position="49"/>
        <end position="52"/>
    </location>
    <ligand>
        <name>substrate</name>
    </ligand>
</feature>
<dbReference type="GO" id="GO:0050661">
    <property type="term" value="F:NADP binding"/>
    <property type="evidence" value="ECO:0007669"/>
    <property type="project" value="InterPro"/>
</dbReference>
<accession>A0A4Y9JCC7</accession>
<keyword evidence="5 8" id="KW-0560">Oxidoreductase</keyword>
<dbReference type="Pfam" id="PF00745">
    <property type="entry name" value="GlutR_dimer"/>
    <property type="match status" value="1"/>
</dbReference>
<comment type="function">
    <text evidence="8">Catalyzes the NADPH-dependent reduction of glutamyl-tRNA(Glu) to glutamate 1-semialdehyde (GSA).</text>
</comment>
<dbReference type="SUPFAM" id="SSF69075">
    <property type="entry name" value="Glutamyl tRNA-reductase dimerization domain"/>
    <property type="match status" value="1"/>
</dbReference>
<dbReference type="PANTHER" id="PTHR43013">
    <property type="entry name" value="GLUTAMYL-TRNA REDUCTASE"/>
    <property type="match status" value="1"/>
</dbReference>
<proteinExistence type="inferred from homology"/>
<feature type="domain" description="Quinate/shikimate 5-dehydrogenase/glutamyl-tRNA reductase" evidence="15">
    <location>
        <begin position="179"/>
        <end position="292"/>
    </location>
</feature>
<feature type="site" description="Important for activity" evidence="8 12">
    <location>
        <position position="99"/>
    </location>
</feature>